<proteinExistence type="predicted"/>
<reference evidence="2" key="1">
    <citation type="submission" date="2025-08" db="UniProtKB">
        <authorList>
            <consortium name="RefSeq"/>
        </authorList>
    </citation>
    <scope>IDENTIFICATION</scope>
</reference>
<evidence type="ECO:0000313" key="2">
    <source>
        <dbReference type="RefSeq" id="XP_073897172.1"/>
    </source>
</evidence>
<gene>
    <name evidence="2" type="primary">Asic5</name>
</gene>
<dbReference type="Proteomes" id="UP001732720">
    <property type="component" value="Chromosome 9"/>
</dbReference>
<protein>
    <submittedName>
        <fullName evidence="2">Bile acid-sensitive ion channel</fullName>
    </submittedName>
</protein>
<dbReference type="RefSeq" id="XP_073897172.1">
    <property type="nucleotide sequence ID" value="XM_074041071.1"/>
</dbReference>
<keyword evidence="1" id="KW-1185">Reference proteome</keyword>
<name>A0AC58JWX1_CASCN</name>
<evidence type="ECO:0000313" key="1">
    <source>
        <dbReference type="Proteomes" id="UP001732720"/>
    </source>
</evidence>
<sequence>MEQTEKSGVCAVKGPLEKMKLYLSKKPLPSPSDRKKFDYDFAMSTSFHGVHNIVQNRSRVRKIIWLAVVLGSVSLVVWQIYSRLVNFFMWPTTTSIEMQYVEKIEFPAVTFCNLNRFQTVAVARFGIVIFLWDMVSKVLHIQEIRINSTKPEEAAHFITSHQNFSITDFVKNNGFYLDNSTLLDCDFFGMPCGPKDFKHVFTEYGNCFTFNHGENIQGKKKVSVSGTGLRLLFDVNQELFTDKPSLGFGDAGIIFAIHSPKKEPKFEGLGLSSPVGMHARVTIRQFKTVHQEYPWGECNPNMRLQNFPSYSTYACLKECKAHHIINRCGCLPFLLPGTGIECDLQTHYNCVSPILDQIEFKELCTMGTHNSSCPVSCEETEYPAAISYSTFPSQKALKYLSKKLNKSQEYIRENLVNIEINYSDLNYKITQQQKAVSVPELLADVGGQLGLFCGASVITIIEIIEYVFTNFYWICIFFLLKISEITQQAPPPQNHPENKNKIDIC</sequence>
<organism evidence="1 2">
    <name type="scientific">Castor canadensis</name>
    <name type="common">American beaver</name>
    <dbReference type="NCBI Taxonomy" id="51338"/>
    <lineage>
        <taxon>Eukaryota</taxon>
        <taxon>Metazoa</taxon>
        <taxon>Chordata</taxon>
        <taxon>Craniata</taxon>
        <taxon>Vertebrata</taxon>
        <taxon>Euteleostomi</taxon>
        <taxon>Mammalia</taxon>
        <taxon>Eutheria</taxon>
        <taxon>Euarchontoglires</taxon>
        <taxon>Glires</taxon>
        <taxon>Rodentia</taxon>
        <taxon>Castorimorpha</taxon>
        <taxon>Castoridae</taxon>
        <taxon>Castor</taxon>
    </lineage>
</organism>
<accession>A0AC58JWX1</accession>